<evidence type="ECO:0000313" key="6">
    <source>
        <dbReference type="Proteomes" id="UP000799118"/>
    </source>
</evidence>
<evidence type="ECO:0000256" key="1">
    <source>
        <dbReference type="ARBA" id="ARBA00022723"/>
    </source>
</evidence>
<evidence type="ECO:0000256" key="3">
    <source>
        <dbReference type="ARBA" id="ARBA00023002"/>
    </source>
</evidence>
<dbReference type="InterPro" id="IPR011032">
    <property type="entry name" value="GroES-like_sf"/>
</dbReference>
<keyword evidence="2" id="KW-0862">Zinc</keyword>
<dbReference type="InterPro" id="IPR013154">
    <property type="entry name" value="ADH-like_N"/>
</dbReference>
<feature type="domain" description="Alcohol dehydrogenase-like N-terminal" evidence="4">
    <location>
        <begin position="29"/>
        <end position="128"/>
    </location>
</feature>
<dbReference type="Pfam" id="PF08240">
    <property type="entry name" value="ADH_N"/>
    <property type="match status" value="1"/>
</dbReference>
<organism evidence="5 6">
    <name type="scientific">Gymnopus androsaceus JB14</name>
    <dbReference type="NCBI Taxonomy" id="1447944"/>
    <lineage>
        <taxon>Eukaryota</taxon>
        <taxon>Fungi</taxon>
        <taxon>Dikarya</taxon>
        <taxon>Basidiomycota</taxon>
        <taxon>Agaricomycotina</taxon>
        <taxon>Agaricomycetes</taxon>
        <taxon>Agaricomycetidae</taxon>
        <taxon>Agaricales</taxon>
        <taxon>Marasmiineae</taxon>
        <taxon>Omphalotaceae</taxon>
        <taxon>Gymnopus</taxon>
    </lineage>
</organism>
<keyword evidence="1" id="KW-0479">Metal-binding</keyword>
<dbReference type="PROSITE" id="PS00059">
    <property type="entry name" value="ADH_ZINC"/>
    <property type="match status" value="1"/>
</dbReference>
<accession>A0A6A4H722</accession>
<evidence type="ECO:0000259" key="4">
    <source>
        <dbReference type="Pfam" id="PF08240"/>
    </source>
</evidence>
<dbReference type="InterPro" id="IPR002328">
    <property type="entry name" value="ADH_Zn_CS"/>
</dbReference>
<evidence type="ECO:0000313" key="5">
    <source>
        <dbReference type="EMBL" id="KAE9393520.1"/>
    </source>
</evidence>
<reference evidence="5" key="1">
    <citation type="journal article" date="2019" name="Environ. Microbiol.">
        <title>Fungal ecological strategies reflected in gene transcription - a case study of two litter decomposers.</title>
        <authorList>
            <person name="Barbi F."/>
            <person name="Kohler A."/>
            <person name="Barry K."/>
            <person name="Baskaran P."/>
            <person name="Daum C."/>
            <person name="Fauchery L."/>
            <person name="Ihrmark K."/>
            <person name="Kuo A."/>
            <person name="LaButti K."/>
            <person name="Lipzen A."/>
            <person name="Morin E."/>
            <person name="Grigoriev I.V."/>
            <person name="Henrissat B."/>
            <person name="Lindahl B."/>
            <person name="Martin F."/>
        </authorList>
    </citation>
    <scope>NUCLEOTIDE SEQUENCE</scope>
    <source>
        <strain evidence="5">JB14</strain>
    </source>
</reference>
<dbReference type="PANTHER" id="PTHR42683">
    <property type="entry name" value="ALDEHYDE REDUCTASE"/>
    <property type="match status" value="1"/>
</dbReference>
<dbReference type="Proteomes" id="UP000799118">
    <property type="component" value="Unassembled WGS sequence"/>
</dbReference>
<proteinExistence type="predicted"/>
<name>A0A6A4H722_9AGAR</name>
<dbReference type="Gene3D" id="3.90.180.10">
    <property type="entry name" value="Medium-chain alcohol dehydrogenases, catalytic domain"/>
    <property type="match status" value="2"/>
</dbReference>
<sequence length="217" mass="23998">MPRSIHDITAEALEGKVVKSSSTCGKLESDEVLVQVTHSGLCGRDLHYLNQDIALGHEAVGIVKAVGTSCTLLKEGDRVGWGYEPKACGVCSQCLSGSNRYCPDAKMYGQSDFDQGSFSDIGVWKESATVFTPLIEYCRPIDRVGIVGISGLGHLAIHENGLRYRCILCNKMLEFADRNNVKPMIEKFPMSEEGINEAIQKLKDGKIRYRVMLSWDY</sequence>
<dbReference type="AlphaFoldDB" id="A0A6A4H722"/>
<keyword evidence="3" id="KW-0560">Oxidoreductase</keyword>
<dbReference type="EMBL" id="ML769570">
    <property type="protein sequence ID" value="KAE9393520.1"/>
    <property type="molecule type" value="Genomic_DNA"/>
</dbReference>
<dbReference type="GO" id="GO:0008270">
    <property type="term" value="F:zinc ion binding"/>
    <property type="evidence" value="ECO:0007669"/>
    <property type="project" value="InterPro"/>
</dbReference>
<dbReference type="GO" id="GO:0016616">
    <property type="term" value="F:oxidoreductase activity, acting on the CH-OH group of donors, NAD or NADP as acceptor"/>
    <property type="evidence" value="ECO:0007669"/>
    <property type="project" value="InterPro"/>
</dbReference>
<dbReference type="InterPro" id="IPR047109">
    <property type="entry name" value="CAD-like"/>
</dbReference>
<keyword evidence="6" id="KW-1185">Reference proteome</keyword>
<dbReference type="SUPFAM" id="SSF50129">
    <property type="entry name" value="GroES-like"/>
    <property type="match status" value="1"/>
</dbReference>
<protein>
    <submittedName>
        <fullName evidence="5">GroES-like protein</fullName>
    </submittedName>
</protein>
<evidence type="ECO:0000256" key="2">
    <source>
        <dbReference type="ARBA" id="ARBA00022833"/>
    </source>
</evidence>
<gene>
    <name evidence="5" type="ORF">BT96DRAFT_999389</name>
</gene>
<dbReference type="Gene3D" id="3.40.50.720">
    <property type="entry name" value="NAD(P)-binding Rossmann-like Domain"/>
    <property type="match status" value="1"/>
</dbReference>
<dbReference type="OrthoDB" id="1879366at2759"/>